<reference evidence="1" key="1">
    <citation type="submission" date="2020-12" db="EMBL/GenBank/DDBJ databases">
        <authorList>
            <person name="Huq M.A."/>
        </authorList>
    </citation>
    <scope>NUCLEOTIDE SEQUENCE</scope>
    <source>
        <strain evidence="1">MAHUQ-46</strain>
    </source>
</reference>
<comment type="caution">
    <text evidence="1">The sequence shown here is derived from an EMBL/GenBank/DDBJ whole genome shotgun (WGS) entry which is preliminary data.</text>
</comment>
<keyword evidence="2" id="KW-1185">Reference proteome</keyword>
<accession>A0A934JC03</accession>
<dbReference type="AlphaFoldDB" id="A0A934JC03"/>
<dbReference type="EMBL" id="JAELUP010000113">
    <property type="protein sequence ID" value="MBJ6364040.1"/>
    <property type="molecule type" value="Genomic_DNA"/>
</dbReference>
<evidence type="ECO:0000313" key="2">
    <source>
        <dbReference type="Proteomes" id="UP000640274"/>
    </source>
</evidence>
<organism evidence="1 2">
    <name type="scientific">Paenibacillus roseus</name>
    <dbReference type="NCBI Taxonomy" id="2798579"/>
    <lineage>
        <taxon>Bacteria</taxon>
        <taxon>Bacillati</taxon>
        <taxon>Bacillota</taxon>
        <taxon>Bacilli</taxon>
        <taxon>Bacillales</taxon>
        <taxon>Paenibacillaceae</taxon>
        <taxon>Paenibacillus</taxon>
    </lineage>
</organism>
<sequence length="81" mass="9338">MLNLQVTGKQFDIHFNCLDIRVPLYALKREEGGRKILELHCNEMLAEFFQVFAITADARPTEVSDLAILEKQLYSIVSIRI</sequence>
<protein>
    <submittedName>
        <fullName evidence="1">Uncharacterized protein</fullName>
    </submittedName>
</protein>
<dbReference type="Proteomes" id="UP000640274">
    <property type="component" value="Unassembled WGS sequence"/>
</dbReference>
<gene>
    <name evidence="1" type="ORF">JFN88_22750</name>
</gene>
<proteinExistence type="predicted"/>
<evidence type="ECO:0000313" key="1">
    <source>
        <dbReference type="EMBL" id="MBJ6364040.1"/>
    </source>
</evidence>
<name>A0A934JC03_9BACL</name>